<dbReference type="InterPro" id="IPR033479">
    <property type="entry name" value="dCache_1"/>
</dbReference>
<keyword evidence="7 9" id="KW-0807">Transducer</keyword>
<evidence type="ECO:0000256" key="6">
    <source>
        <dbReference type="ARBA" id="ARBA00023136"/>
    </source>
</evidence>
<evidence type="ECO:0000313" key="14">
    <source>
        <dbReference type="Proteomes" id="UP000198806"/>
    </source>
</evidence>
<feature type="domain" description="HAMP" evidence="12">
    <location>
        <begin position="310"/>
        <end position="365"/>
    </location>
</feature>
<sequence>MKKIKLGFKKSIKTRLILSFSALVLLSSIILSIISFQVANYIITQEAKQSLTTMSYDAARLEESRLETQRRSLKTIAELQDIRSMDWENQQPVLRSMLANTDFIEMGVIQLNGTVNYSKGNSTQLEKSDPTLKAIEGEEEVILFRADPGTGELSLLQVIPIKNGGKVVGALLGRRDGKALTNMVNDTGYGEEGYGFVIDSNGTVIGHPDENKVFSQFNPIEEVKNNKNLTSLSRLFEEMISKRNGFYDYTFEGKNLYAGYSPIEGTDWIIAITATENELFSALPMLERIIIIVLAVILLISILVTYLLGNSITKPIIKGVEYSKRIANLDLSEDVDKKDLKKKDEIGELANALQSILLELRKIIREINDSSKQLAASSQELTATSEQTANAAEEVAKTVEEIANEASQQARSTELGTTKAIELGETIKKVYGYINEVNQSKDKVNDVVSNGINEIDSLSKITTESTGAVNEIYQVIIKTNDSSNQIGEASKVIESIASQTNLLSLNAAIEAARAGEAGRGFAVVAEEIRKLAEQSEASTKIINTIVAELQQNTNDAVKTMERVSNISEEQARSVNNSKDKYQQIAEAMEITNASLSQLNLSGDEMDKMRMSILDVLQNLSAIAEENAAATEQASATTEEQTASVEEIANSSNKLSELAIRLQGAVAQFKV</sequence>
<dbReference type="GO" id="GO:0005886">
    <property type="term" value="C:plasma membrane"/>
    <property type="evidence" value="ECO:0007669"/>
    <property type="project" value="UniProtKB-SubCell"/>
</dbReference>
<evidence type="ECO:0000256" key="8">
    <source>
        <dbReference type="ARBA" id="ARBA00029447"/>
    </source>
</evidence>
<dbReference type="OrthoDB" id="9814363at2"/>
<dbReference type="Pfam" id="PF00015">
    <property type="entry name" value="MCPsignal"/>
    <property type="match status" value="1"/>
</dbReference>
<organism evidence="13 14">
    <name type="scientific">Anaerocolumna aminovalerica</name>
    <dbReference type="NCBI Taxonomy" id="1527"/>
    <lineage>
        <taxon>Bacteria</taxon>
        <taxon>Bacillati</taxon>
        <taxon>Bacillota</taxon>
        <taxon>Clostridia</taxon>
        <taxon>Lachnospirales</taxon>
        <taxon>Lachnospiraceae</taxon>
        <taxon>Anaerocolumna</taxon>
    </lineage>
</organism>
<keyword evidence="5 10" id="KW-1133">Transmembrane helix</keyword>
<evidence type="ECO:0000256" key="10">
    <source>
        <dbReference type="SAM" id="Phobius"/>
    </source>
</evidence>
<dbReference type="RefSeq" id="WP_091685398.1">
    <property type="nucleotide sequence ID" value="NZ_BAABFM010000072.1"/>
</dbReference>
<feature type="domain" description="Methyl-accepting transducer" evidence="11">
    <location>
        <begin position="384"/>
        <end position="648"/>
    </location>
</feature>
<dbReference type="PROSITE" id="PS50111">
    <property type="entry name" value="CHEMOTAXIS_TRANSDUC_2"/>
    <property type="match status" value="1"/>
</dbReference>
<evidence type="ECO:0000256" key="2">
    <source>
        <dbReference type="ARBA" id="ARBA00022475"/>
    </source>
</evidence>
<reference evidence="13 14" key="1">
    <citation type="submission" date="2016-10" db="EMBL/GenBank/DDBJ databases">
        <authorList>
            <person name="de Groot N.N."/>
        </authorList>
    </citation>
    <scope>NUCLEOTIDE SEQUENCE [LARGE SCALE GENOMIC DNA]</scope>
    <source>
        <strain evidence="13 14">DSM 1283</strain>
    </source>
</reference>
<dbReference type="GO" id="GO:0007165">
    <property type="term" value="P:signal transduction"/>
    <property type="evidence" value="ECO:0007669"/>
    <property type="project" value="UniProtKB-KW"/>
</dbReference>
<keyword evidence="2" id="KW-1003">Cell membrane</keyword>
<evidence type="ECO:0000256" key="7">
    <source>
        <dbReference type="ARBA" id="ARBA00023224"/>
    </source>
</evidence>
<accession>A0A1I5E716</accession>
<proteinExistence type="inferred from homology"/>
<dbReference type="CDD" id="cd12912">
    <property type="entry name" value="PDC2_MCP_like"/>
    <property type="match status" value="1"/>
</dbReference>
<dbReference type="InterPro" id="IPR003660">
    <property type="entry name" value="HAMP_dom"/>
</dbReference>
<evidence type="ECO:0000256" key="1">
    <source>
        <dbReference type="ARBA" id="ARBA00004651"/>
    </source>
</evidence>
<dbReference type="Gene3D" id="1.10.287.950">
    <property type="entry name" value="Methyl-accepting chemotaxis protein"/>
    <property type="match status" value="1"/>
</dbReference>
<evidence type="ECO:0000259" key="12">
    <source>
        <dbReference type="PROSITE" id="PS50885"/>
    </source>
</evidence>
<dbReference type="EMBL" id="FOWD01000008">
    <property type="protein sequence ID" value="SFO07100.1"/>
    <property type="molecule type" value="Genomic_DNA"/>
</dbReference>
<gene>
    <name evidence="13" type="ORF">SAMN04489757_10850</name>
</gene>
<evidence type="ECO:0000256" key="3">
    <source>
        <dbReference type="ARBA" id="ARBA00022500"/>
    </source>
</evidence>
<dbReference type="Pfam" id="PF02743">
    <property type="entry name" value="dCache_1"/>
    <property type="match status" value="1"/>
</dbReference>
<keyword evidence="6 10" id="KW-0472">Membrane</keyword>
<comment type="subcellular location">
    <subcellularLocation>
        <location evidence="1">Cell membrane</location>
        <topology evidence="1">Multi-pass membrane protein</topology>
    </subcellularLocation>
</comment>
<dbReference type="InterPro" id="IPR004089">
    <property type="entry name" value="MCPsignal_dom"/>
</dbReference>
<dbReference type="AlphaFoldDB" id="A0A1I5E716"/>
<evidence type="ECO:0000256" key="9">
    <source>
        <dbReference type="PROSITE-ProRule" id="PRU00284"/>
    </source>
</evidence>
<evidence type="ECO:0000259" key="11">
    <source>
        <dbReference type="PROSITE" id="PS50111"/>
    </source>
</evidence>
<keyword evidence="4 10" id="KW-0812">Transmembrane</keyword>
<name>A0A1I5E716_9FIRM</name>
<dbReference type="Proteomes" id="UP000198806">
    <property type="component" value="Unassembled WGS sequence"/>
</dbReference>
<dbReference type="PANTHER" id="PTHR32089">
    <property type="entry name" value="METHYL-ACCEPTING CHEMOTAXIS PROTEIN MCPB"/>
    <property type="match status" value="1"/>
</dbReference>
<dbReference type="PROSITE" id="PS50885">
    <property type="entry name" value="HAMP"/>
    <property type="match status" value="1"/>
</dbReference>
<dbReference type="PANTHER" id="PTHR32089:SF112">
    <property type="entry name" value="LYSOZYME-LIKE PROTEIN-RELATED"/>
    <property type="match status" value="1"/>
</dbReference>
<comment type="similarity">
    <text evidence="8">Belongs to the methyl-accepting chemotaxis (MCP) protein family.</text>
</comment>
<evidence type="ECO:0000313" key="13">
    <source>
        <dbReference type="EMBL" id="SFO07100.1"/>
    </source>
</evidence>
<dbReference type="SMART" id="SM00304">
    <property type="entry name" value="HAMP"/>
    <property type="match status" value="1"/>
</dbReference>
<evidence type="ECO:0000256" key="4">
    <source>
        <dbReference type="ARBA" id="ARBA00022692"/>
    </source>
</evidence>
<evidence type="ECO:0000256" key="5">
    <source>
        <dbReference type="ARBA" id="ARBA00022989"/>
    </source>
</evidence>
<dbReference type="Gene3D" id="3.30.450.20">
    <property type="entry name" value="PAS domain"/>
    <property type="match status" value="1"/>
</dbReference>
<dbReference type="STRING" id="1527.SAMN04489757_10850"/>
<keyword evidence="14" id="KW-1185">Reference proteome</keyword>
<dbReference type="SUPFAM" id="SSF58104">
    <property type="entry name" value="Methyl-accepting chemotaxis protein (MCP) signaling domain"/>
    <property type="match status" value="1"/>
</dbReference>
<dbReference type="SMART" id="SM00283">
    <property type="entry name" value="MA"/>
    <property type="match status" value="1"/>
</dbReference>
<keyword evidence="3" id="KW-0145">Chemotaxis</keyword>
<protein>
    <submittedName>
        <fullName evidence="13">Methyl-accepting chemotaxis sensory transducer with Cache sensor</fullName>
    </submittedName>
</protein>
<dbReference type="GO" id="GO:0006935">
    <property type="term" value="P:chemotaxis"/>
    <property type="evidence" value="ECO:0007669"/>
    <property type="project" value="UniProtKB-KW"/>
</dbReference>
<feature type="transmembrane region" description="Helical" evidence="10">
    <location>
        <begin position="289"/>
        <end position="308"/>
    </location>
</feature>